<sequence>MSEEKLTVAELLARRQKEGAPSEPPRRRRRRSLEEGGVSVQELTGSIPRVKAGEPRRGAHALSNADDGQTTTSDLLADEAATNGTEEARASEPEAEAPEHSEAVAESVIVAEEADSSEHEVQAEAEAEAVAQEEEEPELIEADTEVAAAEVADAEVAEVEADEVAEEPVAQAVPVAPVTPQQEQAAPSTPTAQPAAPAVPLAIPMEPRPVMVNSERSEITYTFTELRDMADESQQIGEPGPVARAVLTGSNAYDDRPTASIPVVQDSVDEEAAASAESDDVDGEQLAESETTEAPEEKTRVLPQVEEADAVGETEAAQETDTFEATDADADTGAASEAAAAAAVAPEVAQPEDVGAKTTPTQVAADEKQSEPQDVVKREKPKSSKGKVAARDGYAEDNSLSVPLLLVQVFVGLIAGALVFLGFTMAWSSLPKIVVVIMALVVAGSFAGMANYLRREKDKLTPILAGLVGLALTFGPWILFQL</sequence>
<dbReference type="RefSeq" id="WP_197915214.1">
    <property type="nucleotide sequence ID" value="NZ_CP065628.1"/>
</dbReference>
<organism evidence="3 5">
    <name type="scientific">Corynebacterium amycolatum</name>
    <dbReference type="NCBI Taxonomy" id="43765"/>
    <lineage>
        <taxon>Bacteria</taxon>
        <taxon>Bacillati</taxon>
        <taxon>Actinomycetota</taxon>
        <taxon>Actinomycetes</taxon>
        <taxon>Mycobacteriales</taxon>
        <taxon>Corynebacteriaceae</taxon>
        <taxon>Corynebacterium</taxon>
    </lineage>
</organism>
<dbReference type="EMBL" id="CP066023">
    <property type="protein sequence ID" value="QQB83519.1"/>
    <property type="molecule type" value="Genomic_DNA"/>
</dbReference>
<evidence type="ECO:0000313" key="5">
    <source>
        <dbReference type="Proteomes" id="UP000594774"/>
    </source>
</evidence>
<accession>A0AB37GFL8</accession>
<dbReference type="Proteomes" id="UP000594774">
    <property type="component" value="Chromosome"/>
</dbReference>
<feature type="region of interest" description="Disordered" evidence="1">
    <location>
        <begin position="177"/>
        <end position="197"/>
    </location>
</feature>
<gene>
    <name evidence="3" type="ORF">I6G95_04200</name>
    <name evidence="4" type="ORF">I6H48_04780</name>
</gene>
<dbReference type="AlphaFoldDB" id="A0AB37GFL8"/>
<feature type="compositionally biased region" description="Acidic residues" evidence="1">
    <location>
        <begin position="123"/>
        <end position="140"/>
    </location>
</feature>
<reference evidence="5 6" key="1">
    <citation type="submission" date="2020-12" db="EMBL/GenBank/DDBJ databases">
        <title>FDA dAtabase for Regulatory Grade micrObial Sequences (FDA-ARGOS): Supporting development and validation of Infectious Disease Dx tests.</title>
        <authorList>
            <person name="Sproer C."/>
            <person name="Gronow S."/>
            <person name="Severitt S."/>
            <person name="Schroder I."/>
            <person name="Tallon L."/>
            <person name="Sadzewicz L."/>
            <person name="Zhao X."/>
            <person name="Boylan J."/>
            <person name="Ott S."/>
            <person name="Bowen H."/>
            <person name="Vavikolanu K."/>
            <person name="Mehta A."/>
            <person name="Aluvathingal J."/>
            <person name="Nadendla S."/>
            <person name="Lowell S."/>
            <person name="Myers T."/>
            <person name="Yan Y."/>
            <person name="Sichtig H."/>
        </authorList>
    </citation>
    <scope>NUCLEOTIDE SEQUENCE [LARGE SCALE GENOMIC DNA]</scope>
    <source>
        <strain evidence="3 5">FDAARGOS_938</strain>
        <strain evidence="4 6">FDAARGOS_991</strain>
    </source>
</reference>
<evidence type="ECO:0000256" key="2">
    <source>
        <dbReference type="SAM" id="Phobius"/>
    </source>
</evidence>
<feature type="transmembrane region" description="Helical" evidence="2">
    <location>
        <begin position="433"/>
        <end position="453"/>
    </location>
</feature>
<keyword evidence="2" id="KW-1133">Transmembrane helix</keyword>
<dbReference type="Proteomes" id="UP000595198">
    <property type="component" value="Chromosome"/>
</dbReference>
<feature type="transmembrane region" description="Helical" evidence="2">
    <location>
        <begin position="460"/>
        <end position="480"/>
    </location>
</feature>
<keyword evidence="6" id="KW-1185">Reference proteome</keyword>
<evidence type="ECO:0000313" key="3">
    <source>
        <dbReference type="EMBL" id="QPR31640.1"/>
    </source>
</evidence>
<evidence type="ECO:0000256" key="1">
    <source>
        <dbReference type="SAM" id="MobiDB-lite"/>
    </source>
</evidence>
<feature type="compositionally biased region" description="Acidic residues" evidence="1">
    <location>
        <begin position="306"/>
        <end position="330"/>
    </location>
</feature>
<feature type="transmembrane region" description="Helical" evidence="2">
    <location>
        <begin position="404"/>
        <end position="427"/>
    </location>
</feature>
<keyword evidence="2" id="KW-0472">Membrane</keyword>
<feature type="compositionally biased region" description="Basic and acidic residues" evidence="1">
    <location>
        <begin position="365"/>
        <end position="382"/>
    </location>
</feature>
<feature type="region of interest" description="Disordered" evidence="1">
    <location>
        <begin position="233"/>
        <end position="390"/>
    </location>
</feature>
<keyword evidence="2" id="KW-0812">Transmembrane</keyword>
<evidence type="ECO:0000313" key="4">
    <source>
        <dbReference type="EMBL" id="QQB83519.1"/>
    </source>
</evidence>
<feature type="region of interest" description="Disordered" evidence="1">
    <location>
        <begin position="13"/>
        <end position="140"/>
    </location>
</feature>
<name>A0AB37GFL8_CORAY</name>
<feature type="compositionally biased region" description="Acidic residues" evidence="1">
    <location>
        <begin position="267"/>
        <end position="294"/>
    </location>
</feature>
<proteinExistence type="predicted"/>
<evidence type="ECO:0000313" key="6">
    <source>
        <dbReference type="Proteomes" id="UP000595198"/>
    </source>
</evidence>
<feature type="compositionally biased region" description="Low complexity" evidence="1">
    <location>
        <begin position="331"/>
        <end position="353"/>
    </location>
</feature>
<feature type="compositionally biased region" description="Basic and acidic residues" evidence="1">
    <location>
        <begin position="86"/>
        <end position="103"/>
    </location>
</feature>
<protein>
    <submittedName>
        <fullName evidence="3">Uncharacterized protein</fullName>
    </submittedName>
</protein>
<dbReference type="EMBL" id="CP065628">
    <property type="protein sequence ID" value="QPR31640.1"/>
    <property type="molecule type" value="Genomic_DNA"/>
</dbReference>